<evidence type="ECO:0000256" key="3">
    <source>
        <dbReference type="ARBA" id="ARBA00023274"/>
    </source>
</evidence>
<dbReference type="Pfam" id="PF00573">
    <property type="entry name" value="Ribosomal_L4"/>
    <property type="match status" value="1"/>
</dbReference>
<protein>
    <recommendedName>
        <fullName evidence="4 5">Large ribosomal subunit protein uL4</fullName>
    </recommendedName>
</protein>
<proteinExistence type="inferred from homology"/>
<dbReference type="PANTHER" id="PTHR10746:SF6">
    <property type="entry name" value="LARGE RIBOSOMAL SUBUNIT PROTEIN UL4M"/>
    <property type="match status" value="1"/>
</dbReference>
<dbReference type="KEGG" id="ima:PO878_19450"/>
<sequence length="266" mass="27961">MPTIDVVDATGKKTTTTDLDDAVFGIEPNGAVLHQVVTAQLAARRAGTQSTKTRAEVAGGGAKPWKQKGTGRARQGSIRSPQWAGGGVALGPKPRSYAQRTPKKMVRLALRSALSDRSAEGRVKVVDFGWDAPKTAQAVAALADLGIEGKVLLVLEGDDVTTWKSFRNLTDVHILTPSELNAYDVLVSDWVVFTPASVPGDTPLSRGSHRDHGAPEVVDAPAGHRGGAPGERAEVPVVDEDATEAPTPSDDHVEVPAADATDDEEE</sequence>
<keyword evidence="5" id="KW-0694">RNA-binding</keyword>
<name>A0AAE9Y988_9ACTN</name>
<keyword evidence="3 5" id="KW-0687">Ribonucleoprotein</keyword>
<dbReference type="InterPro" id="IPR002136">
    <property type="entry name" value="Ribosomal_uL4"/>
</dbReference>
<dbReference type="GO" id="GO:0006412">
    <property type="term" value="P:translation"/>
    <property type="evidence" value="ECO:0007669"/>
    <property type="project" value="UniProtKB-UniRule"/>
</dbReference>
<keyword evidence="5" id="KW-0699">rRNA-binding</keyword>
<comment type="subunit">
    <text evidence="5">Part of the 50S ribosomal subunit.</text>
</comment>
<comment type="function">
    <text evidence="5">Forms part of the polypeptide exit tunnel.</text>
</comment>
<evidence type="ECO:0000313" key="8">
    <source>
        <dbReference type="Proteomes" id="UP001216390"/>
    </source>
</evidence>
<evidence type="ECO:0000256" key="1">
    <source>
        <dbReference type="ARBA" id="ARBA00010528"/>
    </source>
</evidence>
<evidence type="ECO:0000256" key="2">
    <source>
        <dbReference type="ARBA" id="ARBA00022980"/>
    </source>
</evidence>
<comment type="function">
    <text evidence="5">One of the primary rRNA binding proteins, this protein initially binds near the 5'-end of the 23S rRNA. It is important during the early stages of 50S assembly. It makes multiple contacts with different domains of the 23S rRNA in the assembled 50S subunit and ribosome.</text>
</comment>
<comment type="similarity">
    <text evidence="1 5">Belongs to the universal ribosomal protein uL4 family.</text>
</comment>
<keyword evidence="2 5" id="KW-0689">Ribosomal protein</keyword>
<dbReference type="RefSeq" id="WP_272736197.1">
    <property type="nucleotide sequence ID" value="NZ_CP116942.1"/>
</dbReference>
<accession>A0AAE9Y988</accession>
<reference evidence="7" key="1">
    <citation type="submission" date="2023-01" db="EMBL/GenBank/DDBJ databases">
        <title>The diversity of Class Acidimicrobiia in South China Sea sediment environments and the proposal of Iamia marina sp. nov., a novel species of the genus Iamia.</title>
        <authorList>
            <person name="He Y."/>
            <person name="Tian X."/>
        </authorList>
    </citation>
    <scope>NUCLEOTIDE SEQUENCE</scope>
    <source>
        <strain evidence="7">DSM 19957</strain>
    </source>
</reference>
<dbReference type="GO" id="GO:0003735">
    <property type="term" value="F:structural constituent of ribosome"/>
    <property type="evidence" value="ECO:0007669"/>
    <property type="project" value="InterPro"/>
</dbReference>
<dbReference type="Gene3D" id="3.40.1370.10">
    <property type="match status" value="1"/>
</dbReference>
<dbReference type="GO" id="GO:1990904">
    <property type="term" value="C:ribonucleoprotein complex"/>
    <property type="evidence" value="ECO:0007669"/>
    <property type="project" value="UniProtKB-KW"/>
</dbReference>
<dbReference type="GO" id="GO:0005840">
    <property type="term" value="C:ribosome"/>
    <property type="evidence" value="ECO:0007669"/>
    <property type="project" value="UniProtKB-KW"/>
</dbReference>
<dbReference type="InterPro" id="IPR023574">
    <property type="entry name" value="Ribosomal_uL4_dom_sf"/>
</dbReference>
<evidence type="ECO:0000256" key="4">
    <source>
        <dbReference type="ARBA" id="ARBA00035244"/>
    </source>
</evidence>
<dbReference type="NCBIfam" id="TIGR03953">
    <property type="entry name" value="rplD_bact"/>
    <property type="match status" value="1"/>
</dbReference>
<dbReference type="EMBL" id="CP116942">
    <property type="protein sequence ID" value="WCO66674.1"/>
    <property type="molecule type" value="Genomic_DNA"/>
</dbReference>
<dbReference type="HAMAP" id="MF_01328_B">
    <property type="entry name" value="Ribosomal_uL4_B"/>
    <property type="match status" value="1"/>
</dbReference>
<dbReference type="GO" id="GO:0019843">
    <property type="term" value="F:rRNA binding"/>
    <property type="evidence" value="ECO:0007669"/>
    <property type="project" value="UniProtKB-UniRule"/>
</dbReference>
<keyword evidence="8" id="KW-1185">Reference proteome</keyword>
<dbReference type="InterPro" id="IPR013005">
    <property type="entry name" value="Ribosomal_uL4-like"/>
</dbReference>
<dbReference type="PANTHER" id="PTHR10746">
    <property type="entry name" value="50S RIBOSOMAL PROTEIN L4"/>
    <property type="match status" value="1"/>
</dbReference>
<dbReference type="AlphaFoldDB" id="A0AAE9Y988"/>
<dbReference type="Proteomes" id="UP001216390">
    <property type="component" value="Chromosome"/>
</dbReference>
<organism evidence="7 8">
    <name type="scientific">Iamia majanohamensis</name>
    <dbReference type="NCBI Taxonomy" id="467976"/>
    <lineage>
        <taxon>Bacteria</taxon>
        <taxon>Bacillati</taxon>
        <taxon>Actinomycetota</taxon>
        <taxon>Acidimicrobiia</taxon>
        <taxon>Acidimicrobiales</taxon>
        <taxon>Iamiaceae</taxon>
        <taxon>Iamia</taxon>
    </lineage>
</organism>
<feature type="region of interest" description="Disordered" evidence="6">
    <location>
        <begin position="47"/>
        <end position="99"/>
    </location>
</feature>
<evidence type="ECO:0000256" key="5">
    <source>
        <dbReference type="HAMAP-Rule" id="MF_01328"/>
    </source>
</evidence>
<evidence type="ECO:0000313" key="7">
    <source>
        <dbReference type="EMBL" id="WCO66674.1"/>
    </source>
</evidence>
<evidence type="ECO:0000256" key="6">
    <source>
        <dbReference type="SAM" id="MobiDB-lite"/>
    </source>
</evidence>
<gene>
    <name evidence="5 7" type="primary">rplD</name>
    <name evidence="7" type="ORF">PO878_19450</name>
</gene>
<dbReference type="SUPFAM" id="SSF52166">
    <property type="entry name" value="Ribosomal protein L4"/>
    <property type="match status" value="1"/>
</dbReference>
<feature type="region of interest" description="Disordered" evidence="6">
    <location>
        <begin position="200"/>
        <end position="266"/>
    </location>
</feature>